<evidence type="ECO:0000313" key="2">
    <source>
        <dbReference type="Proteomes" id="UP000053176"/>
    </source>
</evidence>
<accession>A0A101KQD1</accession>
<protein>
    <submittedName>
        <fullName evidence="1">Uncharacterized protein</fullName>
    </submittedName>
</protein>
<dbReference type="AlphaFoldDB" id="A0A101KQD1"/>
<name>A0A101KQD1_RHILI</name>
<sequence length="60" mass="6950">MVRERCGAPGTWPIGEEIADEVLETALDRLNSTKMGHRRSFETDCTHVHRELRRKRVACQ</sequence>
<evidence type="ECO:0000313" key="1">
    <source>
        <dbReference type="EMBL" id="KUM25048.1"/>
    </source>
</evidence>
<gene>
    <name evidence="1" type="ORF">AU467_27585</name>
</gene>
<proteinExistence type="predicted"/>
<dbReference type="EMBL" id="LPWA01000123">
    <property type="protein sequence ID" value="KUM25048.1"/>
    <property type="molecule type" value="Genomic_DNA"/>
</dbReference>
<dbReference type="Proteomes" id="UP000053176">
    <property type="component" value="Unassembled WGS sequence"/>
</dbReference>
<comment type="caution">
    <text evidence="1">The sequence shown here is derived from an EMBL/GenBank/DDBJ whole genome shotgun (WGS) entry which is preliminary data.</text>
</comment>
<reference evidence="1 2" key="1">
    <citation type="submission" date="2015-12" db="EMBL/GenBank/DDBJ databases">
        <title>Draft genome sequence of Mesorhizobium sp. UFLA 01-765, a multitolerant efficient symbiont and plant-growth promoting strain isolated from Zn-mining soil using Leucaena leucocephala as a trap plant.</title>
        <authorList>
            <person name="Rangel W.M."/>
            <person name="Thijs S."/>
            <person name="Longatti S.M."/>
            <person name="Moreira F.M."/>
            <person name="Weyens N."/>
            <person name="Vangronsveld J."/>
            <person name="Van Hamme J.D."/>
            <person name="Bottos E.M."/>
            <person name="Rineau F."/>
        </authorList>
    </citation>
    <scope>NUCLEOTIDE SEQUENCE [LARGE SCALE GENOMIC DNA]</scope>
    <source>
        <strain evidence="1 2">UFLA 01-765</strain>
    </source>
</reference>
<organism evidence="1 2">
    <name type="scientific">Rhizobium loti</name>
    <name type="common">Mesorhizobium loti</name>
    <dbReference type="NCBI Taxonomy" id="381"/>
    <lineage>
        <taxon>Bacteria</taxon>
        <taxon>Pseudomonadati</taxon>
        <taxon>Pseudomonadota</taxon>
        <taxon>Alphaproteobacteria</taxon>
        <taxon>Hyphomicrobiales</taxon>
        <taxon>Phyllobacteriaceae</taxon>
        <taxon>Mesorhizobium</taxon>
    </lineage>
</organism>